<accession>A0A828SS89</accession>
<dbReference type="EMBL" id="ACYS02000104">
    <property type="protein sequence ID" value="EGJ68026.1"/>
    <property type="molecule type" value="Genomic_DNA"/>
</dbReference>
<protein>
    <submittedName>
        <fullName evidence="1">Uncharacterized protein</fullName>
    </submittedName>
</protein>
<sequence>MDVMGFLSKLFGTKKEPTPTPSDQQLICRVGPNATATAVTSLQTTLPPNYKAVTYESPFRKGALNVMFVKVENETNKQD</sequence>
<dbReference type="Proteomes" id="UP000003204">
    <property type="component" value="Unassembled WGS sequence"/>
</dbReference>
<proteinExistence type="predicted"/>
<comment type="caution">
    <text evidence="1">The sequence shown here is derived from an EMBL/GenBank/DDBJ whole genome shotgun (WGS) entry which is preliminary data.</text>
</comment>
<evidence type="ECO:0000313" key="2">
    <source>
        <dbReference type="Proteomes" id="UP000003204"/>
    </source>
</evidence>
<gene>
    <name evidence="1" type="ORF">HMPREF0022_02299</name>
</gene>
<organism evidence="1 2">
    <name type="scientific">Acinetobacter baumannii 6014059</name>
    <dbReference type="NCBI Taxonomy" id="525242"/>
    <lineage>
        <taxon>Bacteria</taxon>
        <taxon>Pseudomonadati</taxon>
        <taxon>Pseudomonadota</taxon>
        <taxon>Gammaproteobacteria</taxon>
        <taxon>Moraxellales</taxon>
        <taxon>Moraxellaceae</taxon>
        <taxon>Acinetobacter</taxon>
        <taxon>Acinetobacter calcoaceticus/baumannii complex</taxon>
    </lineage>
</organism>
<dbReference type="AlphaFoldDB" id="A0A828SS89"/>
<name>A0A828SS89_ACIBA</name>
<evidence type="ECO:0000313" key="1">
    <source>
        <dbReference type="EMBL" id="EGJ68026.1"/>
    </source>
</evidence>
<reference evidence="1 2" key="1">
    <citation type="submission" date="2011-04" db="EMBL/GenBank/DDBJ databases">
        <authorList>
            <person name="Weinstock G."/>
            <person name="Sodergren E."/>
            <person name="Clifton S."/>
            <person name="Fulton L."/>
            <person name="Fulton B."/>
            <person name="Courtney L."/>
            <person name="Fronick C."/>
            <person name="Harrison M."/>
            <person name="Strong C."/>
            <person name="Farmer C."/>
            <person name="Delahaunty K."/>
            <person name="Markovic C."/>
            <person name="Hall O."/>
            <person name="Minx P."/>
            <person name="Tomlinson C."/>
            <person name="Mitreva M."/>
            <person name="Hou S."/>
            <person name="Chen J."/>
            <person name="Wollam A."/>
            <person name="Pepin K.H."/>
            <person name="Johnson M."/>
            <person name="Bhonagiri V."/>
            <person name="Zhang X."/>
            <person name="Suruliraj S."/>
            <person name="Warren W."/>
            <person name="Chinwalla A."/>
            <person name="Mardis E.R."/>
            <person name="Wilson R.K."/>
        </authorList>
    </citation>
    <scope>NUCLEOTIDE SEQUENCE [LARGE SCALE GENOMIC DNA]</scope>
    <source>
        <strain evidence="1 2">6014059</strain>
    </source>
</reference>